<name>A0A4R7FG97_9MICO</name>
<dbReference type="RefSeq" id="WP_133766940.1">
    <property type="nucleotide sequence ID" value="NZ_BAAARP010000005.1"/>
</dbReference>
<dbReference type="AlphaFoldDB" id="A0A4R7FG97"/>
<dbReference type="InterPro" id="IPR023846">
    <property type="entry name" value="CHP04042_MSMEG0570"/>
</dbReference>
<reference evidence="1 2" key="1">
    <citation type="submission" date="2019-03" db="EMBL/GenBank/DDBJ databases">
        <title>Genomic Encyclopedia of Archaeal and Bacterial Type Strains, Phase II (KMG-II): from individual species to whole genera.</title>
        <authorList>
            <person name="Goeker M."/>
        </authorList>
    </citation>
    <scope>NUCLEOTIDE SEQUENCE [LARGE SCALE GENOMIC DNA]</scope>
    <source>
        <strain evidence="1 2">DSM 24782</strain>
    </source>
</reference>
<keyword evidence="2" id="KW-1185">Reference proteome</keyword>
<proteinExistence type="predicted"/>
<dbReference type="OrthoDB" id="195104at2"/>
<accession>A0A4R7FG97</accession>
<dbReference type="EMBL" id="SOAM01000003">
    <property type="protein sequence ID" value="TDS75675.1"/>
    <property type="molecule type" value="Genomic_DNA"/>
</dbReference>
<dbReference type="NCBIfam" id="TIGR04042">
    <property type="entry name" value="MSMEG_0570_fam"/>
    <property type="match status" value="1"/>
</dbReference>
<organism evidence="1 2">
    <name type="scientific">Amnibacterium kyonggiense</name>
    <dbReference type="NCBI Taxonomy" id="595671"/>
    <lineage>
        <taxon>Bacteria</taxon>
        <taxon>Bacillati</taxon>
        <taxon>Actinomycetota</taxon>
        <taxon>Actinomycetes</taxon>
        <taxon>Micrococcales</taxon>
        <taxon>Microbacteriaceae</taxon>
        <taxon>Amnibacterium</taxon>
    </lineage>
</organism>
<protein>
    <submittedName>
        <fullName evidence="1">Putative repeat protein (TIGR04042 family)</fullName>
    </submittedName>
</protein>
<evidence type="ECO:0000313" key="1">
    <source>
        <dbReference type="EMBL" id="TDS75675.1"/>
    </source>
</evidence>
<gene>
    <name evidence="1" type="ORF">CLV52_2782</name>
</gene>
<comment type="caution">
    <text evidence="1">The sequence shown here is derived from an EMBL/GenBank/DDBJ whole genome shotgun (WGS) entry which is preliminary data.</text>
</comment>
<sequence>MPEMTFTVRWPDGRVDELYSPSLVMWDHLEVGAEYAVGDFAGRATAALEEAGERVRARYGFLCTSALAQAEEIRARAALLDAAAPVRVLAMAPPLPVEAAR</sequence>
<evidence type="ECO:0000313" key="2">
    <source>
        <dbReference type="Proteomes" id="UP000295344"/>
    </source>
</evidence>
<dbReference type="Proteomes" id="UP000295344">
    <property type="component" value="Unassembled WGS sequence"/>
</dbReference>